<organism evidence="1 2">
    <name type="scientific">Blastococcus saxobsidens</name>
    <dbReference type="NCBI Taxonomy" id="138336"/>
    <lineage>
        <taxon>Bacteria</taxon>
        <taxon>Bacillati</taxon>
        <taxon>Actinomycetota</taxon>
        <taxon>Actinomycetes</taxon>
        <taxon>Geodermatophilales</taxon>
        <taxon>Geodermatophilaceae</taxon>
        <taxon>Blastococcus</taxon>
    </lineage>
</organism>
<evidence type="ECO:0000313" key="1">
    <source>
        <dbReference type="EMBL" id="NEK87046.1"/>
    </source>
</evidence>
<proteinExistence type="predicted"/>
<evidence type="ECO:0000313" key="2">
    <source>
        <dbReference type="Proteomes" id="UP000479241"/>
    </source>
</evidence>
<dbReference type="AlphaFoldDB" id="A0A6L9W4L8"/>
<comment type="caution">
    <text evidence="1">The sequence shown here is derived from an EMBL/GenBank/DDBJ whole genome shotgun (WGS) entry which is preliminary data.</text>
</comment>
<evidence type="ECO:0008006" key="3">
    <source>
        <dbReference type="Google" id="ProtNLM"/>
    </source>
</evidence>
<dbReference type="EMBL" id="JAAGWG010000024">
    <property type="protein sequence ID" value="NEK87046.1"/>
    <property type="molecule type" value="Genomic_DNA"/>
</dbReference>
<reference evidence="1 2" key="1">
    <citation type="submission" date="2019-12" db="EMBL/GenBank/DDBJ databases">
        <title>the WGS of Blastococcus saxobsidens 67B17.</title>
        <authorList>
            <person name="Jiang Z."/>
        </authorList>
    </citation>
    <scope>NUCLEOTIDE SEQUENCE [LARGE SCALE GENOMIC DNA]</scope>
    <source>
        <strain evidence="1 2">67B17</strain>
    </source>
</reference>
<sequence length="198" mass="21238">MSARLDLRRRLHEVAFRQAGYVSAAQALGVGYSYQAQKYHVDRGNWVKVDRALFRLAGWPAAANDGYARWAVWSEGLGVVSFQSAADVHDLGEFDLGDVHLTVPAPRPATPGVVLHVAELDDGDIDDRGSFRVTTVTRTLLDLATTSVSQEQLSSAVGDALSAGSASRGTLQRRMDAFGPAAALRLERALTAPPEAHA</sequence>
<accession>A0A6L9W4L8</accession>
<dbReference type="Proteomes" id="UP000479241">
    <property type="component" value="Unassembled WGS sequence"/>
</dbReference>
<protein>
    <recommendedName>
        <fullName evidence="3">AbiEi antitoxin C-terminal domain-containing protein</fullName>
    </recommendedName>
</protein>
<dbReference type="RefSeq" id="WP_163206609.1">
    <property type="nucleotide sequence ID" value="NZ_JAAGWG010000024.1"/>
</dbReference>
<name>A0A6L9W4L8_9ACTN</name>
<gene>
    <name evidence="1" type="ORF">GCU60_14985</name>
</gene>